<name>A0A9Q3L480_9BASI</name>
<feature type="signal peptide" evidence="2">
    <location>
        <begin position="1"/>
        <end position="36"/>
    </location>
</feature>
<organism evidence="3 4">
    <name type="scientific">Austropuccinia psidii MF-1</name>
    <dbReference type="NCBI Taxonomy" id="1389203"/>
    <lineage>
        <taxon>Eukaryota</taxon>
        <taxon>Fungi</taxon>
        <taxon>Dikarya</taxon>
        <taxon>Basidiomycota</taxon>
        <taxon>Pucciniomycotina</taxon>
        <taxon>Pucciniomycetes</taxon>
        <taxon>Pucciniales</taxon>
        <taxon>Sphaerophragmiaceae</taxon>
        <taxon>Austropuccinia</taxon>
    </lineage>
</organism>
<feature type="compositionally biased region" description="Polar residues" evidence="1">
    <location>
        <begin position="132"/>
        <end position="146"/>
    </location>
</feature>
<evidence type="ECO:0000313" key="3">
    <source>
        <dbReference type="EMBL" id="MBW0593445.1"/>
    </source>
</evidence>
<evidence type="ECO:0000313" key="4">
    <source>
        <dbReference type="Proteomes" id="UP000765509"/>
    </source>
</evidence>
<feature type="chain" id="PRO_5040355380" evidence="2">
    <location>
        <begin position="37"/>
        <end position="146"/>
    </location>
</feature>
<feature type="region of interest" description="Disordered" evidence="1">
    <location>
        <begin position="126"/>
        <end position="146"/>
    </location>
</feature>
<reference evidence="3" key="1">
    <citation type="submission" date="2021-03" db="EMBL/GenBank/DDBJ databases">
        <title>Draft genome sequence of rust myrtle Austropuccinia psidii MF-1, a brazilian biotype.</title>
        <authorList>
            <person name="Quecine M.C."/>
            <person name="Pachon D.M.R."/>
            <person name="Bonatelli M.L."/>
            <person name="Correr F.H."/>
            <person name="Franceschini L.M."/>
            <person name="Leite T.F."/>
            <person name="Margarido G.R.A."/>
            <person name="Almeida C.A."/>
            <person name="Ferrarezi J.A."/>
            <person name="Labate C.A."/>
        </authorList>
    </citation>
    <scope>NUCLEOTIDE SEQUENCE</scope>
    <source>
        <strain evidence="3">MF-1</strain>
    </source>
</reference>
<proteinExistence type="predicted"/>
<dbReference type="AlphaFoldDB" id="A0A9Q3L480"/>
<evidence type="ECO:0000256" key="1">
    <source>
        <dbReference type="SAM" id="MobiDB-lite"/>
    </source>
</evidence>
<dbReference type="Proteomes" id="UP000765509">
    <property type="component" value="Unassembled WGS sequence"/>
</dbReference>
<accession>A0A9Q3L480</accession>
<keyword evidence="2" id="KW-0732">Signal</keyword>
<protein>
    <submittedName>
        <fullName evidence="3">Uncharacterized protein</fullName>
    </submittedName>
</protein>
<evidence type="ECO:0000256" key="2">
    <source>
        <dbReference type="SAM" id="SignalP"/>
    </source>
</evidence>
<dbReference type="EMBL" id="AVOT02154538">
    <property type="protein sequence ID" value="MBW0593445.1"/>
    <property type="molecule type" value="Genomic_DNA"/>
</dbReference>
<keyword evidence="4" id="KW-1185">Reference proteome</keyword>
<sequence length="146" mass="15795">MVSSLSELLSAPAPIVRGKGFLVLNLLLLGAPGVNSAILEKEIVLKPAIAFLTIPGDYGAASRRVEDLDWKLLLMKPPPLIPPLVTTKYGKLGKLKRNLVVQDEIDTDAEGSDEIDGEYLEITPPIQKRRIQSPSQSPVQASTTNN</sequence>
<comment type="caution">
    <text evidence="3">The sequence shown here is derived from an EMBL/GenBank/DDBJ whole genome shotgun (WGS) entry which is preliminary data.</text>
</comment>
<gene>
    <name evidence="3" type="ORF">O181_133160</name>
</gene>